<dbReference type="Proteomes" id="UP000436468">
    <property type="component" value="Unassembled WGS sequence"/>
</dbReference>
<keyword evidence="3" id="KW-1185">Reference proteome</keyword>
<evidence type="ECO:0000313" key="2">
    <source>
        <dbReference type="EMBL" id="MVT68377.1"/>
    </source>
</evidence>
<sequence>MRRMLAICLVLIAAGASSFAAQSLAADIRPLPYPFGSMITFSSDVDYQTPWQGHSIHRYLNEELGLPITDSFWISSSTGGDNVSALFKSYAGLSTQPSRVGEHSVFGLLLRQWHRGNIDTIHSWADDMLPQFRRVTTDPLPLSAGGISLDLKGAGQWTHAFEAFGGKDARGYQQLRMFFDRDPPNDLVVEAQFADDATYVFPRETTARFRMSAGKAPSAGPTSVTVILNEPRPIGVMPARDGPFPALTGLRIKSGSCGASCAVNLVAIERDNFSRWSVLAEKNMVDFLNIRPSSFTSHGGMSYHPSFEGPGPHYKPDYKLGADVRQESMGLAGAPGTHGYYADILKQMGFRSVTSIWNGDESETWSFQRGVAPLVSVYPGFYALAKTHVNFGEAGDPIDASKAVLVKLDPRLEDFDLEAYVCTVSVYCRSSSQGATAGGQIALGRHLIAKGASVQYHWYTHFGTVYMDPTFTATPEAPFPAVTMEEFRNLAGDYYNPSGELPEAKRVWVPPSAVWSNYRIVHSQIAEHVSVNPETSAVAISSFVDQVLQEKLPDPNSGTRDLHGITIYVPSSDRATVSLDGKPITSFTRNPADATGRESVTIVDDNTPTTFFNRLPLERSGETRVAGGTYNWQSSTGEGAEAPPGYARLTATSRETSLTFAPGDLKLFNVTHLSWSYRMRRDDGRAAKGRLSIVWRTAAGATVSIAEGVGSRPPDDADTGRWTKPFERDGKWHAVTVAQHDFLWKPGFDKWRVLPLALGKIRSVEIKLIDTEAGDILEIGAMQGLRPTGNAVAPDQSLLIAGQVVAPSGRPQQGVEIRLHNEDGSTRTTATDAGGYYILGKVKRDSLVSVSARAASGPCFPKRGAELELRQDEAELDFDLSACTKKQSLAIRQ</sequence>
<dbReference type="SUPFAM" id="SSF49478">
    <property type="entry name" value="Cna protein B-type domain"/>
    <property type="match status" value="1"/>
</dbReference>
<protein>
    <recommendedName>
        <fullName evidence="4">Carboxypeptidase regulatory-like domain-containing protein</fullName>
    </recommendedName>
</protein>
<feature type="chain" id="PRO_5032654276" description="Carboxypeptidase regulatory-like domain-containing protein" evidence="1">
    <location>
        <begin position="21"/>
        <end position="893"/>
    </location>
</feature>
<dbReference type="RefSeq" id="WP_157346624.1">
    <property type="nucleotide sequence ID" value="NZ_CP121667.1"/>
</dbReference>
<name>A0A844SQI5_9BRAD</name>
<feature type="signal peptide" evidence="1">
    <location>
        <begin position="1"/>
        <end position="20"/>
    </location>
</feature>
<evidence type="ECO:0000256" key="1">
    <source>
        <dbReference type="SAM" id="SignalP"/>
    </source>
</evidence>
<evidence type="ECO:0000313" key="3">
    <source>
        <dbReference type="Proteomes" id="UP000436468"/>
    </source>
</evidence>
<reference evidence="2 3" key="1">
    <citation type="submission" date="2019-12" db="EMBL/GenBank/DDBJ databases">
        <title>Draft genome sequences Bradyrhizobium cajani AMBPC1010, Bradyrhizobium pachyrhizi AMBPC1040 and Bradyrhizobium yuanmingense ALSPC3051, three plant growth promoting strains isolated from nodules of Cajanus cajan L. in Dominican Republic.</title>
        <authorList>
            <person name="Flores-Felix J.D."/>
            <person name="Araujo J."/>
            <person name="Diaz-Alcantara C."/>
            <person name="Gonzalez-Andres F."/>
            <person name="Velazquez E."/>
        </authorList>
    </citation>
    <scope>NUCLEOTIDE SEQUENCE [LARGE SCALE GENOMIC DNA]</scope>
    <source>
        <strain evidence="2 3">1040</strain>
    </source>
</reference>
<proteinExistence type="predicted"/>
<organism evidence="2 3">
    <name type="scientific">Bradyrhizobium pachyrhizi</name>
    <dbReference type="NCBI Taxonomy" id="280333"/>
    <lineage>
        <taxon>Bacteria</taxon>
        <taxon>Pseudomonadati</taxon>
        <taxon>Pseudomonadota</taxon>
        <taxon>Alphaproteobacteria</taxon>
        <taxon>Hyphomicrobiales</taxon>
        <taxon>Nitrobacteraceae</taxon>
        <taxon>Bradyrhizobium</taxon>
    </lineage>
</organism>
<dbReference type="AlphaFoldDB" id="A0A844SQI5"/>
<evidence type="ECO:0008006" key="4">
    <source>
        <dbReference type="Google" id="ProtNLM"/>
    </source>
</evidence>
<gene>
    <name evidence="2" type="ORF">GPL21_25095</name>
</gene>
<dbReference type="EMBL" id="WQNF01000020">
    <property type="protein sequence ID" value="MVT68377.1"/>
    <property type="molecule type" value="Genomic_DNA"/>
</dbReference>
<comment type="caution">
    <text evidence="2">The sequence shown here is derived from an EMBL/GenBank/DDBJ whole genome shotgun (WGS) entry which is preliminary data.</text>
</comment>
<keyword evidence="1" id="KW-0732">Signal</keyword>
<accession>A0A844SQI5</accession>